<sequence>MDNHMETVRDATRISGNRVLTLDDIINKGIDGVYESASPPPKYIIAEAKYGTSRLNKTNDGLQMSDDWIAGSERLENAVGPERAKEIQKEMFLNPENVQKVLINVDENGKIVESTLDEFGKKMKN</sequence>
<name>A0A842CUJ7_9LIST</name>
<dbReference type="CDD" id="cd20740">
    <property type="entry name" value="PoNe_LXG_HINT-like"/>
    <property type="match status" value="1"/>
</dbReference>
<accession>A0A842CUJ7</accession>
<dbReference type="EMBL" id="JAARWW010000001">
    <property type="protein sequence ID" value="MBC2002480.1"/>
    <property type="molecule type" value="Genomic_DNA"/>
</dbReference>
<dbReference type="Proteomes" id="UP000546806">
    <property type="component" value="Unassembled WGS sequence"/>
</dbReference>
<gene>
    <name evidence="1" type="ORF">HCA78_01785</name>
</gene>
<organism evidence="1 2">
    <name type="scientific">Listeria booriae</name>
    <dbReference type="NCBI Taxonomy" id="1552123"/>
    <lineage>
        <taxon>Bacteria</taxon>
        <taxon>Bacillati</taxon>
        <taxon>Bacillota</taxon>
        <taxon>Bacilli</taxon>
        <taxon>Bacillales</taxon>
        <taxon>Listeriaceae</taxon>
        <taxon>Listeria</taxon>
    </lineage>
</organism>
<proteinExistence type="predicted"/>
<comment type="caution">
    <text evidence="1">The sequence shown here is derived from an EMBL/GenBank/DDBJ whole genome shotgun (WGS) entry which is preliminary data.</text>
</comment>
<protein>
    <submittedName>
        <fullName evidence="1">Cytosolic protein</fullName>
    </submittedName>
</protein>
<evidence type="ECO:0000313" key="2">
    <source>
        <dbReference type="Proteomes" id="UP000546806"/>
    </source>
</evidence>
<reference evidence="1 2" key="1">
    <citation type="submission" date="2020-03" db="EMBL/GenBank/DDBJ databases">
        <title>Soil Listeria distribution.</title>
        <authorList>
            <person name="Liao J."/>
            <person name="Wiedmann M."/>
        </authorList>
    </citation>
    <scope>NUCLEOTIDE SEQUENCE [LARGE SCALE GENOMIC DNA]</scope>
    <source>
        <strain evidence="1 2">FSL L7-0435</strain>
    </source>
</reference>
<dbReference type="AlphaFoldDB" id="A0A842CUJ7"/>
<evidence type="ECO:0000313" key="1">
    <source>
        <dbReference type="EMBL" id="MBC2002480.1"/>
    </source>
</evidence>